<keyword evidence="2" id="KW-1133">Transmembrane helix</keyword>
<keyword evidence="1" id="KW-1015">Disulfide bond</keyword>
<dbReference type="AlphaFoldDB" id="A0A7S1S4E9"/>
<dbReference type="SUPFAM" id="SSF57424">
    <property type="entry name" value="LDL receptor-like module"/>
    <property type="match status" value="1"/>
</dbReference>
<keyword evidence="3" id="KW-0732">Signal</keyword>
<name>A0A7S1S4E9_ALECA</name>
<feature type="transmembrane region" description="Helical" evidence="2">
    <location>
        <begin position="34"/>
        <end position="51"/>
    </location>
</feature>
<feature type="chain" id="PRO_5031494791" evidence="3">
    <location>
        <begin position="28"/>
        <end position="256"/>
    </location>
</feature>
<dbReference type="InterPro" id="IPR002172">
    <property type="entry name" value="LDrepeatLR_classA_rpt"/>
</dbReference>
<dbReference type="SMART" id="SM00192">
    <property type="entry name" value="LDLa"/>
    <property type="match status" value="1"/>
</dbReference>
<proteinExistence type="predicted"/>
<dbReference type="EMBL" id="HBGE01102561">
    <property type="protein sequence ID" value="CAD9184371.1"/>
    <property type="molecule type" value="Transcribed_RNA"/>
</dbReference>
<keyword evidence="2" id="KW-0472">Membrane</keyword>
<protein>
    <submittedName>
        <fullName evidence="4">Uncharacterized protein</fullName>
    </submittedName>
</protein>
<evidence type="ECO:0000256" key="3">
    <source>
        <dbReference type="SAM" id="SignalP"/>
    </source>
</evidence>
<dbReference type="CDD" id="cd00112">
    <property type="entry name" value="LDLa"/>
    <property type="match status" value="1"/>
</dbReference>
<gene>
    <name evidence="4" type="ORF">ACAT0790_LOCUS61143</name>
</gene>
<accession>A0A7S1S4E9</accession>
<reference evidence="4" key="1">
    <citation type="submission" date="2021-01" db="EMBL/GenBank/DDBJ databases">
        <authorList>
            <person name="Corre E."/>
            <person name="Pelletier E."/>
            <person name="Niang G."/>
            <person name="Scheremetjew M."/>
            <person name="Finn R."/>
            <person name="Kale V."/>
            <person name="Holt S."/>
            <person name="Cochrane G."/>
            <person name="Meng A."/>
            <person name="Brown T."/>
            <person name="Cohen L."/>
        </authorList>
    </citation>
    <scope>NUCLEOTIDE SEQUENCE</scope>
    <source>
        <strain evidence="4">OF101</strain>
    </source>
</reference>
<dbReference type="InterPro" id="IPR036055">
    <property type="entry name" value="LDL_receptor-like_sf"/>
</dbReference>
<dbReference type="PROSITE" id="PS50068">
    <property type="entry name" value="LDLRA_2"/>
    <property type="match status" value="1"/>
</dbReference>
<feature type="transmembrane region" description="Helical" evidence="2">
    <location>
        <begin position="63"/>
        <end position="85"/>
    </location>
</feature>
<evidence type="ECO:0000256" key="2">
    <source>
        <dbReference type="SAM" id="Phobius"/>
    </source>
</evidence>
<evidence type="ECO:0000256" key="1">
    <source>
        <dbReference type="ARBA" id="ARBA00023157"/>
    </source>
</evidence>
<sequence length="256" mass="28047">MVRRVGGCVLGLMALLVLHFLVHMAHHGHVMHGIGHLLTAAVLPAVGYVAVSQRSAKAAWTFHMMAVMSAVIHAIVLVMVLVHIMELQVAGASGACAKFARPCEGLAAKAPPTSFSEDLGYWRCFDAALCIHANGRCDHEVNCFDGSDEMGCNQGNDADQRWKIAETPAVRQEAERCEALLLAEVRAPKLKTWWLIMSLPMWGLCIFAAYHSLEFYVQLRVQRLAARVNRASADATVFERSDREGMDIAGHDVVAE</sequence>
<dbReference type="Gene3D" id="4.10.400.10">
    <property type="entry name" value="Low-density Lipoprotein Receptor"/>
    <property type="match status" value="1"/>
</dbReference>
<keyword evidence="2" id="KW-0812">Transmembrane</keyword>
<feature type="signal peptide" evidence="3">
    <location>
        <begin position="1"/>
        <end position="27"/>
    </location>
</feature>
<organism evidence="4">
    <name type="scientific">Alexandrium catenella</name>
    <name type="common">Red tide dinoflagellate</name>
    <name type="synonym">Gonyaulax catenella</name>
    <dbReference type="NCBI Taxonomy" id="2925"/>
    <lineage>
        <taxon>Eukaryota</taxon>
        <taxon>Sar</taxon>
        <taxon>Alveolata</taxon>
        <taxon>Dinophyceae</taxon>
        <taxon>Gonyaulacales</taxon>
        <taxon>Pyrocystaceae</taxon>
        <taxon>Alexandrium</taxon>
    </lineage>
</organism>
<dbReference type="Pfam" id="PF00057">
    <property type="entry name" value="Ldl_recept_a"/>
    <property type="match status" value="1"/>
</dbReference>
<evidence type="ECO:0000313" key="4">
    <source>
        <dbReference type="EMBL" id="CAD9184371.1"/>
    </source>
</evidence>
<feature type="transmembrane region" description="Helical" evidence="2">
    <location>
        <begin position="192"/>
        <end position="213"/>
    </location>
</feature>